<evidence type="ECO:0000313" key="1">
    <source>
        <dbReference type="EMBL" id="SVE10194.1"/>
    </source>
</evidence>
<protein>
    <submittedName>
        <fullName evidence="1">Uncharacterized protein</fullName>
    </submittedName>
</protein>
<proteinExistence type="predicted"/>
<organism evidence="1">
    <name type="scientific">marine metagenome</name>
    <dbReference type="NCBI Taxonomy" id="408172"/>
    <lineage>
        <taxon>unclassified sequences</taxon>
        <taxon>metagenomes</taxon>
        <taxon>ecological metagenomes</taxon>
    </lineage>
</organism>
<dbReference type="EMBL" id="UINC01194212">
    <property type="protein sequence ID" value="SVE10194.1"/>
    <property type="molecule type" value="Genomic_DNA"/>
</dbReference>
<gene>
    <name evidence="1" type="ORF">METZ01_LOCUS463048</name>
</gene>
<sequence length="116" mass="12921">MTDAGLQVTVVSGGEYVPVIDDSGMEFVQLPAIRAEDRTFKTLVNMKGAQLSGALKEKRRNKLLNLFNEICPEILMIELFPFGRRQLEFEVLPLLDTANGADMRPVIVSSVRDILV</sequence>
<accession>A0A383AR70</accession>
<name>A0A383AR70_9ZZZZ</name>
<feature type="non-terminal residue" evidence="1">
    <location>
        <position position="116"/>
    </location>
</feature>
<dbReference type="AlphaFoldDB" id="A0A383AR70"/>
<reference evidence="1" key="1">
    <citation type="submission" date="2018-05" db="EMBL/GenBank/DDBJ databases">
        <authorList>
            <person name="Lanie J.A."/>
            <person name="Ng W.-L."/>
            <person name="Kazmierczak K.M."/>
            <person name="Andrzejewski T.M."/>
            <person name="Davidsen T.M."/>
            <person name="Wayne K.J."/>
            <person name="Tettelin H."/>
            <person name="Glass J.I."/>
            <person name="Rusch D."/>
            <person name="Podicherti R."/>
            <person name="Tsui H.-C.T."/>
            <person name="Winkler M.E."/>
        </authorList>
    </citation>
    <scope>NUCLEOTIDE SEQUENCE</scope>
</reference>